<keyword evidence="3" id="KW-1185">Reference proteome</keyword>
<dbReference type="GO" id="GO:0016787">
    <property type="term" value="F:hydrolase activity"/>
    <property type="evidence" value="ECO:0007669"/>
    <property type="project" value="UniProtKB-KW"/>
</dbReference>
<dbReference type="PANTHER" id="PTHR37017:SF11">
    <property type="entry name" value="ESTERASE_LIPASE_THIOESTERASE DOMAIN-CONTAINING PROTEIN"/>
    <property type="match status" value="1"/>
</dbReference>
<evidence type="ECO:0000313" key="3">
    <source>
        <dbReference type="Proteomes" id="UP001593940"/>
    </source>
</evidence>
<dbReference type="SUPFAM" id="SSF53474">
    <property type="entry name" value="alpha/beta-Hydrolases"/>
    <property type="match status" value="1"/>
</dbReference>
<protein>
    <submittedName>
        <fullName evidence="2">Alpha/beta fold hydrolase</fullName>
    </submittedName>
</protein>
<gene>
    <name evidence="2" type="ORF">ACETIH_15970</name>
</gene>
<dbReference type="RefSeq" id="WP_377030212.1">
    <property type="nucleotide sequence ID" value="NZ_JBHOMY010000043.1"/>
</dbReference>
<comment type="caution">
    <text evidence="2">The sequence shown here is derived from an EMBL/GenBank/DDBJ whole genome shotgun (WGS) entry which is preliminary data.</text>
</comment>
<dbReference type="InterPro" id="IPR000073">
    <property type="entry name" value="AB_hydrolase_1"/>
</dbReference>
<dbReference type="Pfam" id="PF12697">
    <property type="entry name" value="Abhydrolase_6"/>
    <property type="match status" value="1"/>
</dbReference>
<dbReference type="PANTHER" id="PTHR37017">
    <property type="entry name" value="AB HYDROLASE-1 DOMAIN-CONTAINING PROTEIN-RELATED"/>
    <property type="match status" value="1"/>
</dbReference>
<name>A0ABV6YA64_9HYPH</name>
<proteinExistence type="predicted"/>
<accession>A0ABV6YA64</accession>
<dbReference type="Gene3D" id="3.40.50.1820">
    <property type="entry name" value="alpha/beta hydrolase"/>
    <property type="match status" value="1"/>
</dbReference>
<dbReference type="Proteomes" id="UP001593940">
    <property type="component" value="Unassembled WGS sequence"/>
</dbReference>
<reference evidence="2 3" key="1">
    <citation type="submission" date="2024-09" db="EMBL/GenBank/DDBJ databases">
        <title>Nodulacao em especies de Leguminosae Basais da Amazonia e Caracterizacao dos Rizobios e Bacterias Associadas aos Nodulos.</title>
        <authorList>
            <person name="Jambeiro I.C.A."/>
            <person name="Lopes I.S."/>
            <person name="Aguiar E.R.G.R."/>
            <person name="Santos A.F.J."/>
            <person name="Dos Santos J.M.F."/>
            <person name="Gross E."/>
        </authorList>
    </citation>
    <scope>NUCLEOTIDE SEQUENCE [LARGE SCALE GENOMIC DNA]</scope>
    <source>
        <strain evidence="2 3">BRUESC1165</strain>
    </source>
</reference>
<dbReference type="InterPro" id="IPR052897">
    <property type="entry name" value="Sec-Metab_Biosynth_Hydrolase"/>
</dbReference>
<evidence type="ECO:0000259" key="1">
    <source>
        <dbReference type="Pfam" id="PF12697"/>
    </source>
</evidence>
<dbReference type="EMBL" id="JBHOMY010000043">
    <property type="protein sequence ID" value="MFC1458167.1"/>
    <property type="molecule type" value="Genomic_DNA"/>
</dbReference>
<dbReference type="InterPro" id="IPR029058">
    <property type="entry name" value="AB_hydrolase_fold"/>
</dbReference>
<feature type="domain" description="AB hydrolase-1" evidence="1">
    <location>
        <begin position="8"/>
        <end position="220"/>
    </location>
</feature>
<keyword evidence="2" id="KW-0378">Hydrolase</keyword>
<sequence length="241" mass="25342">MDRSEPTVVLVHGAWADGSSWQRVIPLLLNKGIPVIAVQNPTTSLAEDVAATQRALDAIKGPVVLVGHSWGGAVITQAGVDPKVKALVFVAAFAPEAGESVGDPVGAHAAPPGLSRITEEGTNFLRMSVDGFVHDVAQDLPGDEARVLAVVQAPLAKTTFGEKVTEAAWTARPNWYVVSTEDRAVSVDLQRELAARMEAKTTELNASHMSLLSMPEAVADIIVDAVAATAPLQESLVTADW</sequence>
<organism evidence="2 3">
    <name type="scientific">Microvirga arabica</name>
    <dbReference type="NCBI Taxonomy" id="1128671"/>
    <lineage>
        <taxon>Bacteria</taxon>
        <taxon>Pseudomonadati</taxon>
        <taxon>Pseudomonadota</taxon>
        <taxon>Alphaproteobacteria</taxon>
        <taxon>Hyphomicrobiales</taxon>
        <taxon>Methylobacteriaceae</taxon>
        <taxon>Microvirga</taxon>
    </lineage>
</organism>
<evidence type="ECO:0000313" key="2">
    <source>
        <dbReference type="EMBL" id="MFC1458167.1"/>
    </source>
</evidence>